<protein>
    <recommendedName>
        <fullName evidence="4">Fungal N-terminal domain-containing protein</fullName>
    </recommendedName>
</protein>
<dbReference type="Proteomes" id="UP000248423">
    <property type="component" value="Unassembled WGS sequence"/>
</dbReference>
<dbReference type="OrthoDB" id="5400409at2759"/>
<dbReference type="VEuPathDB" id="FungiDB:BO78DRAFT_344970"/>
<accession>A0A319E6N2</accession>
<sequence>MSFFQMGPGDLITAVKAIWTVYESIAGGAAKDFNSFLDEFRSIKDLLEKLEQVKGSTSKDGVDLGTFYDQTLRECAKFVDNHKKLAQDESLAAGDRRHSLGTKVSTLFEKSIWPLERDEAEKLRRKLERCLKMATLKSTEETRGMAIKIIREAEHGRLENLEMLKSIKTMTAQISSLLRWCVLEGPADADSLNMMHNMAHLHYRSRPALPEPGHELRMIPEDEEMFTFERQGSLEVLDRIRETSERLDNLVRRLNPHETSGRKLEQYQSPGRAYTLESMSDGAPTVGPVAELLHQASDDVRDALEIVGYKRDFVPSHDSSQKRHDQAGRPGPQKINEAAEEWEQFRQWLDFQFKHTFTAMPDDLESRNSISRVQSSSSLLSSSPEVGLPGIFLSRTSTHESDLESQASPLYGTNVSIPDRRVQLTEHPVQIEFPHPDVAHRTAFRSLTCTVIAVFNAQNEPEAIEAVDIHSGVKVTQKIQPPSHQVQSSMLPYVPSRRVSKSFSDSYVIWFQGSHRTKIEEEQRLTRLRIAPVYRCHDRKDFLAFQKALLKRRVIHCIDVRKISANTGEYHCNSAETVRILEDPITKRQSLLYFASYPGTGRYAKFIDTPITEFGKPHAKSKHVKLPYNSISRRSSIESATSVLSQESRHSVSSKHSLSTSPGSNRREKYLELEFFEAADCTKFLKALRDGEEDP</sequence>
<evidence type="ECO:0000256" key="1">
    <source>
        <dbReference type="SAM" id="MobiDB-lite"/>
    </source>
</evidence>
<reference evidence="2 3" key="1">
    <citation type="submission" date="2018-02" db="EMBL/GenBank/DDBJ databases">
        <title>The genomes of Aspergillus section Nigri reveals drivers in fungal speciation.</title>
        <authorList>
            <consortium name="DOE Joint Genome Institute"/>
            <person name="Vesth T.C."/>
            <person name="Nybo J."/>
            <person name="Theobald S."/>
            <person name="Brandl J."/>
            <person name="Frisvad J.C."/>
            <person name="Nielsen K.F."/>
            <person name="Lyhne E.K."/>
            <person name="Kogle M.E."/>
            <person name="Kuo A."/>
            <person name="Riley R."/>
            <person name="Clum A."/>
            <person name="Nolan M."/>
            <person name="Lipzen A."/>
            <person name="Salamov A."/>
            <person name="Henrissat B."/>
            <person name="Wiebenga A."/>
            <person name="De vries R.P."/>
            <person name="Grigoriev I.V."/>
            <person name="Mortensen U.H."/>
            <person name="Andersen M.R."/>
            <person name="Baker S.E."/>
        </authorList>
    </citation>
    <scope>NUCLEOTIDE SEQUENCE [LARGE SCALE GENOMIC DNA]</scope>
    <source>
        <strain evidence="2 3">CBS 121057</strain>
    </source>
</reference>
<dbReference type="AlphaFoldDB" id="A0A319E6N2"/>
<organism evidence="2 3">
    <name type="scientific">Aspergillus sclerotiicarbonarius (strain CBS 121057 / IBT 28362)</name>
    <dbReference type="NCBI Taxonomy" id="1448318"/>
    <lineage>
        <taxon>Eukaryota</taxon>
        <taxon>Fungi</taxon>
        <taxon>Dikarya</taxon>
        <taxon>Ascomycota</taxon>
        <taxon>Pezizomycotina</taxon>
        <taxon>Eurotiomycetes</taxon>
        <taxon>Eurotiomycetidae</taxon>
        <taxon>Eurotiales</taxon>
        <taxon>Aspergillaceae</taxon>
        <taxon>Aspergillus</taxon>
        <taxon>Aspergillus subgen. Circumdati</taxon>
    </lineage>
</organism>
<evidence type="ECO:0000313" key="2">
    <source>
        <dbReference type="EMBL" id="PYI05756.1"/>
    </source>
</evidence>
<keyword evidence="3" id="KW-1185">Reference proteome</keyword>
<evidence type="ECO:0000313" key="3">
    <source>
        <dbReference type="Proteomes" id="UP000248423"/>
    </source>
</evidence>
<evidence type="ECO:0008006" key="4">
    <source>
        <dbReference type="Google" id="ProtNLM"/>
    </source>
</evidence>
<feature type="region of interest" description="Disordered" evidence="1">
    <location>
        <begin position="314"/>
        <end position="333"/>
    </location>
</feature>
<dbReference type="EMBL" id="KZ826355">
    <property type="protein sequence ID" value="PYI05756.1"/>
    <property type="molecule type" value="Genomic_DNA"/>
</dbReference>
<name>A0A319E6N2_ASPSB</name>
<gene>
    <name evidence="2" type="ORF">BO78DRAFT_344970</name>
</gene>
<feature type="compositionally biased region" description="Basic and acidic residues" evidence="1">
    <location>
        <begin position="314"/>
        <end position="327"/>
    </location>
</feature>
<proteinExistence type="predicted"/>
<feature type="region of interest" description="Disordered" evidence="1">
    <location>
        <begin position="642"/>
        <end position="665"/>
    </location>
</feature>